<feature type="transmembrane region" description="Helical" evidence="1">
    <location>
        <begin position="21"/>
        <end position="45"/>
    </location>
</feature>
<comment type="caution">
    <text evidence="2">The sequence shown here is derived from an EMBL/GenBank/DDBJ whole genome shotgun (WGS) entry which is preliminary data.</text>
</comment>
<evidence type="ECO:0000313" key="3">
    <source>
        <dbReference type="Proteomes" id="UP000076967"/>
    </source>
</evidence>
<protein>
    <submittedName>
        <fullName evidence="2">Uncharacterized protein</fullName>
    </submittedName>
</protein>
<evidence type="ECO:0000313" key="2">
    <source>
        <dbReference type="EMBL" id="OAB39790.1"/>
    </source>
</evidence>
<keyword evidence="3" id="KW-1185">Reference proteome</keyword>
<dbReference type="OrthoDB" id="2692108at2"/>
<gene>
    <name evidence="2" type="ORF">PGLA_18945</name>
</gene>
<dbReference type="EMBL" id="LVJH01000042">
    <property type="protein sequence ID" value="OAB39790.1"/>
    <property type="molecule type" value="Genomic_DNA"/>
</dbReference>
<dbReference type="AlphaFoldDB" id="A0A162PW70"/>
<proteinExistence type="predicted"/>
<sequence length="91" mass="10812">MLNERSEKRWEKMRAKGKRHFVVNSGVLRWGLITAVLYSIFVTYLNNGLAGILLNDFLRTLLIAVIVFSIGGYFWGIWVWKWQEKNHRKEQ</sequence>
<reference evidence="2 3" key="1">
    <citation type="submission" date="2016-03" db="EMBL/GenBank/DDBJ databases">
        <title>Draft genome sequence of Paenibacillus glacialis DSM 22343.</title>
        <authorList>
            <person name="Shin S.-K."/>
            <person name="Yi H."/>
        </authorList>
    </citation>
    <scope>NUCLEOTIDE SEQUENCE [LARGE SCALE GENOMIC DNA]</scope>
    <source>
        <strain evidence="2 3">DSM 22343</strain>
    </source>
</reference>
<accession>A0A162PW70</accession>
<dbReference type="RefSeq" id="WP_084411271.1">
    <property type="nucleotide sequence ID" value="NZ_LVJH01000042.1"/>
</dbReference>
<keyword evidence="1" id="KW-0812">Transmembrane</keyword>
<feature type="transmembrane region" description="Helical" evidence="1">
    <location>
        <begin position="57"/>
        <end position="80"/>
    </location>
</feature>
<keyword evidence="1" id="KW-0472">Membrane</keyword>
<organism evidence="2 3">
    <name type="scientific">Paenibacillus glacialis</name>
    <dbReference type="NCBI Taxonomy" id="494026"/>
    <lineage>
        <taxon>Bacteria</taxon>
        <taxon>Bacillati</taxon>
        <taxon>Bacillota</taxon>
        <taxon>Bacilli</taxon>
        <taxon>Bacillales</taxon>
        <taxon>Paenibacillaceae</taxon>
        <taxon>Paenibacillus</taxon>
    </lineage>
</organism>
<name>A0A162PW70_9BACL</name>
<evidence type="ECO:0000256" key="1">
    <source>
        <dbReference type="SAM" id="Phobius"/>
    </source>
</evidence>
<dbReference type="Proteomes" id="UP000076967">
    <property type="component" value="Unassembled WGS sequence"/>
</dbReference>
<keyword evidence="1" id="KW-1133">Transmembrane helix</keyword>